<organism evidence="1 2">
    <name type="scientific">Aquimarina spongiae</name>
    <dbReference type="NCBI Taxonomy" id="570521"/>
    <lineage>
        <taxon>Bacteria</taxon>
        <taxon>Pseudomonadati</taxon>
        <taxon>Bacteroidota</taxon>
        <taxon>Flavobacteriia</taxon>
        <taxon>Flavobacteriales</taxon>
        <taxon>Flavobacteriaceae</taxon>
        <taxon>Aquimarina</taxon>
    </lineage>
</organism>
<name>A0A1M6JE71_9FLAO</name>
<evidence type="ECO:0008006" key="3">
    <source>
        <dbReference type="Google" id="ProtNLM"/>
    </source>
</evidence>
<sequence>MNQLSKQQCELRLSSYKAQLEKLLDLNVEQLGHFNVKKYTLNRKYLEGKIEYYQSKIDTIKASTIKVHHSETV</sequence>
<gene>
    <name evidence="1" type="ORF">SAMN04488508_10917</name>
</gene>
<dbReference type="Proteomes" id="UP000184432">
    <property type="component" value="Unassembled WGS sequence"/>
</dbReference>
<proteinExistence type="predicted"/>
<protein>
    <recommendedName>
        <fullName evidence="3">50S ribosomal protein L29</fullName>
    </recommendedName>
</protein>
<dbReference type="AlphaFoldDB" id="A0A1M6JE71"/>
<reference evidence="2" key="1">
    <citation type="submission" date="2016-11" db="EMBL/GenBank/DDBJ databases">
        <authorList>
            <person name="Varghese N."/>
            <person name="Submissions S."/>
        </authorList>
    </citation>
    <scope>NUCLEOTIDE SEQUENCE [LARGE SCALE GENOMIC DNA]</scope>
    <source>
        <strain evidence="2">DSM 22623</strain>
    </source>
</reference>
<accession>A0A1M6JE71</accession>
<dbReference type="EMBL" id="FQYP01000009">
    <property type="protein sequence ID" value="SHJ44978.1"/>
    <property type="molecule type" value="Genomic_DNA"/>
</dbReference>
<dbReference type="STRING" id="570521.SAMN04488508_10917"/>
<keyword evidence="2" id="KW-1185">Reference proteome</keyword>
<evidence type="ECO:0000313" key="1">
    <source>
        <dbReference type="EMBL" id="SHJ44978.1"/>
    </source>
</evidence>
<evidence type="ECO:0000313" key="2">
    <source>
        <dbReference type="Proteomes" id="UP000184432"/>
    </source>
</evidence>